<proteinExistence type="predicted"/>
<feature type="region of interest" description="Disordered" evidence="5">
    <location>
        <begin position="1639"/>
        <end position="1690"/>
    </location>
</feature>
<evidence type="ECO:0000256" key="2">
    <source>
        <dbReference type="ARBA" id="ARBA00022692"/>
    </source>
</evidence>
<organism evidence="7 8">
    <name type="scientific">Litoribacter ruber</name>
    <dbReference type="NCBI Taxonomy" id="702568"/>
    <lineage>
        <taxon>Bacteria</taxon>
        <taxon>Pseudomonadati</taxon>
        <taxon>Bacteroidota</taxon>
        <taxon>Cytophagia</taxon>
        <taxon>Cytophagales</taxon>
        <taxon>Cyclobacteriaceae</taxon>
        <taxon>Litoribacter</taxon>
    </lineage>
</organism>
<evidence type="ECO:0000313" key="7">
    <source>
        <dbReference type="EMBL" id="MBS9524679.1"/>
    </source>
</evidence>
<name>A0AAP2CJ63_9BACT</name>
<dbReference type="EMBL" id="JAHCMY010000006">
    <property type="protein sequence ID" value="MBS9524679.1"/>
    <property type="molecule type" value="Genomic_DNA"/>
</dbReference>
<evidence type="ECO:0000256" key="4">
    <source>
        <dbReference type="ARBA" id="ARBA00023136"/>
    </source>
</evidence>
<sequence>MITLIVILLLFIRSPWGQNIIVSKATNYLEGEIGTRVDIGRLFFTFRGNLFIEDFYMEDQQGDTLFYTRSLETGVALWPLITSNEIHVPRLEWDGLRANVHRDEETERFNFDYIIDAFTSEEPQTEEREVTDEEGEPMKIELGPIRFSDFHLTYNDGVMGIESFFTLGQLNVDIERMDMEKMSYYISNVEFLDSEGFYKQTKPFEPTDEDTTEAGALPLLILDNFQVRNVKMFYESEPDGMLADVFLGDVRVNLPEADLEKNKILLKEFRLHDSFITFKTRDEMVEETEADTTEEPIEEVQESTPFEWPEWIVEIGEVSLRDNRILYQAGDVEPREGYFNPNAVAIDDFNLVVSNLFLKDQEAGLRLDRFDFVEKSGFRLDEFGLKINVSERAFDLANLSLKTNKSTLQGDVGLTYASLQDLMDNPENSGMRINIPTIRLFLDEAFVFAPELRQNEYFVAAAQHPLRGNLNVTGNLSELQIPSFELRWADRTRLIANGLVRNPLDEDKLFLNFDKILFESEREELLAFVNEEEMGVRLPKNIRLESNVTGSPSEIEATADLILPDSRINLGAYYKDQDQLVYRAKLDVIDLNLGQLLMDPEMGMLSFSLESEGQGRSLNELDAYLTSDFRTFQMYGQDLSDLSISGTMKNGRGDLELELENDHLDFDFTGWVNLDSVYTEAEIILDLKGADLYELGMTSDILRASGYLTATFEGNLEDYNVTARIEEGAILKERRLYSLGPFGLTARIKEDSTSVDLSSEMLFTKLRSNSSPEELVAGIQRQFRTYLSDSVYTDTIGKPVEMRMEMAFWQTQLLNEVFLPGLEEMDSLFLEVDFNEAENIFAAEMLLPYVNYSNLEIDSIGFRVNGVGDDLRFGFGLVALETGPVSMGRTYFSGEVEGDRLFIDFNSFDGEERLIHLATDIGYRGDTLSIHIDPEDLVFNKRTWDIPQDNEIQLADQFINFNNFIWSRANQRMHITCGVEGIEEDHVGVTFENFQLSTFLTLLNPDEPLASGALKGRLVVKEPFGATGILADLNINELRAMDVLLGNLSLDAKSVEGDQYDFNLALKDGGIDLDLVGDYIADPEGARLNLNLDINEVLMEVITGLSGDQLLNGEGYLSGNVDVQGTTADLEYDGVLKFSGAAFTVAELNSRFKLSEEDLRVDNSGLYVNKFTILDEKGDAFTLDGEVLTEDMANPTFDLRLTASNFQVINSTSDDNELFFGRAAIDADVTIGGDLNLPVIDGRLKVREGTKLTFIVPETQLDLVERDGTVIFVNRSDPDDIMTRKIPEAATNFSGFRLTSILGIDRNAEFNVVVDERSGDNLRVVGEADLSFDIDPNGRMYLSGSYEIMEGHYEMSLYQLVNRRFELYEGSRITWSGDPMDAMLDISAIYRIRTSPSELMSSQLTGADADMRNRYRQELPFMVFLNVEGEMLRPEISFGLDMPEEQRGAIGGNVYTRVQQVNQQEDELNRQVFSLLVLNRFFPDTGGDGTGGGMSTLARSSVSQVLSGQLNDLAGNLLGGTGIELDFDLDSFQDYQTGAPQDRTQLNVSARKRMMDDRLIVQVGSQMDIEGSSQMEDQSSQVIGNVSVEYLLTENGRYRLRGFRRNQFESIVDGQLIVTGISVIFNREFNMFRELWSGSDLSKQGDPVNPISKKEEENRNGEKEKRDRERRENNSNNTPSRTEENQEEND</sequence>
<feature type="domain" description="Translocation and assembly module TamB C-terminal" evidence="6">
    <location>
        <begin position="1171"/>
        <end position="1629"/>
    </location>
</feature>
<dbReference type="Pfam" id="PF04357">
    <property type="entry name" value="TamB"/>
    <property type="match status" value="1"/>
</dbReference>
<comment type="caution">
    <text evidence="7">The sequence shown here is derived from an EMBL/GenBank/DDBJ whole genome shotgun (WGS) entry which is preliminary data.</text>
</comment>
<evidence type="ECO:0000256" key="1">
    <source>
        <dbReference type="ARBA" id="ARBA00004167"/>
    </source>
</evidence>
<evidence type="ECO:0000256" key="5">
    <source>
        <dbReference type="SAM" id="MobiDB-lite"/>
    </source>
</evidence>
<dbReference type="GO" id="GO:0005886">
    <property type="term" value="C:plasma membrane"/>
    <property type="evidence" value="ECO:0007669"/>
    <property type="project" value="InterPro"/>
</dbReference>
<accession>A0AAP2CJ63</accession>
<gene>
    <name evidence="7" type="ORF">KI659_11730</name>
</gene>
<comment type="subcellular location">
    <subcellularLocation>
        <location evidence="1">Membrane</location>
        <topology evidence="1">Single-pass membrane protein</topology>
    </subcellularLocation>
</comment>
<keyword evidence="4" id="KW-0472">Membrane</keyword>
<evidence type="ECO:0000313" key="8">
    <source>
        <dbReference type="Proteomes" id="UP001319104"/>
    </source>
</evidence>
<dbReference type="PANTHER" id="PTHR36985">
    <property type="entry name" value="TRANSLOCATION AND ASSEMBLY MODULE SUBUNIT TAMB"/>
    <property type="match status" value="1"/>
</dbReference>
<dbReference type="GO" id="GO:0009306">
    <property type="term" value="P:protein secretion"/>
    <property type="evidence" value="ECO:0007669"/>
    <property type="project" value="InterPro"/>
</dbReference>
<feature type="compositionally biased region" description="Basic and acidic residues" evidence="5">
    <location>
        <begin position="1652"/>
        <end position="1673"/>
    </location>
</feature>
<keyword evidence="8" id="KW-1185">Reference proteome</keyword>
<keyword evidence="2" id="KW-0812">Transmembrane</keyword>
<dbReference type="PANTHER" id="PTHR36985:SF1">
    <property type="entry name" value="TRANSLOCATION AND ASSEMBLY MODULE SUBUNIT TAMB"/>
    <property type="match status" value="1"/>
</dbReference>
<protein>
    <submittedName>
        <fullName evidence="7">Translocation/assembly module TamB</fullName>
    </submittedName>
</protein>
<keyword evidence="3" id="KW-1133">Transmembrane helix</keyword>
<reference evidence="7 8" key="1">
    <citation type="submission" date="2021-05" db="EMBL/GenBank/DDBJ databases">
        <authorList>
            <person name="Zhang Z.D."/>
            <person name="Osman G."/>
        </authorList>
    </citation>
    <scope>NUCLEOTIDE SEQUENCE [LARGE SCALE GENOMIC DNA]</scope>
    <source>
        <strain evidence="7 8">KCTC 32217</strain>
    </source>
</reference>
<dbReference type="InterPro" id="IPR007452">
    <property type="entry name" value="TamB_C"/>
</dbReference>
<dbReference type="Proteomes" id="UP001319104">
    <property type="component" value="Unassembled WGS sequence"/>
</dbReference>
<evidence type="ECO:0000256" key="3">
    <source>
        <dbReference type="ARBA" id="ARBA00022989"/>
    </source>
</evidence>
<evidence type="ECO:0000259" key="6">
    <source>
        <dbReference type="Pfam" id="PF04357"/>
    </source>
</evidence>